<gene>
    <name evidence="1" type="ORF">THAOC_05270</name>
</gene>
<sequence>MKGRFVGRSDDGDGDIELGESVPRLTQLFLHQSSAEGPHPEASVDDELENDLKVDREMLHRGECGETIADTGRWAYGTVAVEVWVYNEGNHSLIRPRRAFWFDPIAMNTGRHTPSQLEAIMRIVDYEREDYVAPDPLAPGVGLAGALWSELNITRIAHATAPSDGRAGVLNATMLNASMLNLSHRKIVWREIKSIATDPDQPYNLRLQVLAETGVTGLAGGVRFSFSGVDGMVLY</sequence>
<organism evidence="1 2">
    <name type="scientific">Thalassiosira oceanica</name>
    <name type="common">Marine diatom</name>
    <dbReference type="NCBI Taxonomy" id="159749"/>
    <lineage>
        <taxon>Eukaryota</taxon>
        <taxon>Sar</taxon>
        <taxon>Stramenopiles</taxon>
        <taxon>Ochrophyta</taxon>
        <taxon>Bacillariophyta</taxon>
        <taxon>Coscinodiscophyceae</taxon>
        <taxon>Thalassiosirophycidae</taxon>
        <taxon>Thalassiosirales</taxon>
        <taxon>Thalassiosiraceae</taxon>
        <taxon>Thalassiosira</taxon>
    </lineage>
</organism>
<dbReference type="EMBL" id="AGNL01004806">
    <property type="protein sequence ID" value="EJK73127.1"/>
    <property type="molecule type" value="Genomic_DNA"/>
</dbReference>
<name>K0TN02_THAOC</name>
<keyword evidence="2" id="KW-1185">Reference proteome</keyword>
<feature type="non-terminal residue" evidence="1">
    <location>
        <position position="235"/>
    </location>
</feature>
<evidence type="ECO:0000313" key="1">
    <source>
        <dbReference type="EMBL" id="EJK73127.1"/>
    </source>
</evidence>
<accession>K0TN02</accession>
<dbReference type="eggNOG" id="ENOG502SVVA">
    <property type="taxonomic scope" value="Eukaryota"/>
</dbReference>
<reference evidence="1 2" key="1">
    <citation type="journal article" date="2012" name="Genome Biol.">
        <title>Genome and low-iron response of an oceanic diatom adapted to chronic iron limitation.</title>
        <authorList>
            <person name="Lommer M."/>
            <person name="Specht M."/>
            <person name="Roy A.S."/>
            <person name="Kraemer L."/>
            <person name="Andreson R."/>
            <person name="Gutowska M.A."/>
            <person name="Wolf J."/>
            <person name="Bergner S.V."/>
            <person name="Schilhabel M.B."/>
            <person name="Klostermeier U.C."/>
            <person name="Beiko R.G."/>
            <person name="Rosenstiel P."/>
            <person name="Hippler M."/>
            <person name="Laroche J."/>
        </authorList>
    </citation>
    <scope>NUCLEOTIDE SEQUENCE [LARGE SCALE GENOMIC DNA]</scope>
    <source>
        <strain evidence="1 2">CCMP1005</strain>
    </source>
</reference>
<dbReference type="Proteomes" id="UP000266841">
    <property type="component" value="Unassembled WGS sequence"/>
</dbReference>
<dbReference type="AlphaFoldDB" id="K0TN02"/>
<proteinExistence type="predicted"/>
<dbReference type="OrthoDB" id="48476at2759"/>
<evidence type="ECO:0000313" key="2">
    <source>
        <dbReference type="Proteomes" id="UP000266841"/>
    </source>
</evidence>
<protein>
    <submittedName>
        <fullName evidence="1">Uncharacterized protein</fullName>
    </submittedName>
</protein>
<comment type="caution">
    <text evidence="1">The sequence shown here is derived from an EMBL/GenBank/DDBJ whole genome shotgun (WGS) entry which is preliminary data.</text>
</comment>